<proteinExistence type="predicted"/>
<accession>A0A834W6K3</accession>
<reference evidence="1" key="1">
    <citation type="submission" date="2020-09" db="EMBL/GenBank/DDBJ databases">
        <title>Genome-Enabled Discovery of Anthraquinone Biosynthesis in Senna tora.</title>
        <authorList>
            <person name="Kang S.-H."/>
            <person name="Pandey R.P."/>
            <person name="Lee C.-M."/>
            <person name="Sim J.-S."/>
            <person name="Jeong J.-T."/>
            <person name="Choi B.-S."/>
            <person name="Jung M."/>
            <person name="Ginzburg D."/>
            <person name="Zhao K."/>
            <person name="Won S.Y."/>
            <person name="Oh T.-J."/>
            <person name="Yu Y."/>
            <person name="Kim N.-H."/>
            <person name="Lee O.R."/>
            <person name="Lee T.-H."/>
            <person name="Bashyal P."/>
            <person name="Kim T.-S."/>
            <person name="Lee W.-H."/>
            <person name="Kawkins C."/>
            <person name="Kim C.-K."/>
            <person name="Kim J.S."/>
            <person name="Ahn B.O."/>
            <person name="Rhee S.Y."/>
            <person name="Sohng J.K."/>
        </authorList>
    </citation>
    <scope>NUCLEOTIDE SEQUENCE</scope>
    <source>
        <tissue evidence="1">Leaf</tissue>
    </source>
</reference>
<evidence type="ECO:0000313" key="1">
    <source>
        <dbReference type="EMBL" id="KAF7811192.1"/>
    </source>
</evidence>
<organism evidence="1 2">
    <name type="scientific">Senna tora</name>
    <dbReference type="NCBI Taxonomy" id="362788"/>
    <lineage>
        <taxon>Eukaryota</taxon>
        <taxon>Viridiplantae</taxon>
        <taxon>Streptophyta</taxon>
        <taxon>Embryophyta</taxon>
        <taxon>Tracheophyta</taxon>
        <taxon>Spermatophyta</taxon>
        <taxon>Magnoliopsida</taxon>
        <taxon>eudicotyledons</taxon>
        <taxon>Gunneridae</taxon>
        <taxon>Pentapetalae</taxon>
        <taxon>rosids</taxon>
        <taxon>fabids</taxon>
        <taxon>Fabales</taxon>
        <taxon>Fabaceae</taxon>
        <taxon>Caesalpinioideae</taxon>
        <taxon>Cassia clade</taxon>
        <taxon>Senna</taxon>
    </lineage>
</organism>
<dbReference type="AlphaFoldDB" id="A0A834W6K3"/>
<protein>
    <submittedName>
        <fullName evidence="1">Uncharacterized protein</fullName>
    </submittedName>
</protein>
<dbReference type="Proteomes" id="UP000634136">
    <property type="component" value="Unassembled WGS sequence"/>
</dbReference>
<gene>
    <name evidence="1" type="ORF">G2W53_032168</name>
</gene>
<evidence type="ECO:0000313" key="2">
    <source>
        <dbReference type="Proteomes" id="UP000634136"/>
    </source>
</evidence>
<sequence>MGFSPLLEELPHIDQKGAYYTVSIGQRKWVEEGQPLCKTRRH</sequence>
<dbReference type="EMBL" id="JAAIUW010000010">
    <property type="protein sequence ID" value="KAF7811192.1"/>
    <property type="molecule type" value="Genomic_DNA"/>
</dbReference>
<name>A0A834W6K3_9FABA</name>
<keyword evidence="2" id="KW-1185">Reference proteome</keyword>
<comment type="caution">
    <text evidence="1">The sequence shown here is derived from an EMBL/GenBank/DDBJ whole genome shotgun (WGS) entry which is preliminary data.</text>
</comment>